<dbReference type="SUPFAM" id="SSF49464">
    <property type="entry name" value="Carboxypeptidase regulatory domain-like"/>
    <property type="match status" value="1"/>
</dbReference>
<dbReference type="InterPro" id="IPR037066">
    <property type="entry name" value="Plug_dom_sf"/>
</dbReference>
<evidence type="ECO:0000256" key="5">
    <source>
        <dbReference type="ARBA" id="ARBA00023136"/>
    </source>
</evidence>
<feature type="chain" id="PRO_5031429167" evidence="8">
    <location>
        <begin position="33"/>
        <end position="1039"/>
    </location>
</feature>
<feature type="domain" description="TonB-dependent receptor plug" evidence="9">
    <location>
        <begin position="127"/>
        <end position="231"/>
    </location>
</feature>
<comment type="similarity">
    <text evidence="7">Belongs to the TonB-dependent receptor family.</text>
</comment>
<dbReference type="InterPro" id="IPR036942">
    <property type="entry name" value="Beta-barrel_TonB_sf"/>
</dbReference>
<dbReference type="RefSeq" id="WP_155598404.1">
    <property type="nucleotide sequence ID" value="NZ_RCNR01000001.1"/>
</dbReference>
<dbReference type="Pfam" id="PF07715">
    <property type="entry name" value="Plug"/>
    <property type="match status" value="1"/>
</dbReference>
<gene>
    <name evidence="10" type="ORF">D9O36_00435</name>
</gene>
<dbReference type="InterPro" id="IPR012910">
    <property type="entry name" value="Plug_dom"/>
</dbReference>
<dbReference type="InterPro" id="IPR008969">
    <property type="entry name" value="CarboxyPept-like_regulatory"/>
</dbReference>
<dbReference type="NCBIfam" id="TIGR04056">
    <property type="entry name" value="OMP_RagA_SusC"/>
    <property type="match status" value="1"/>
</dbReference>
<dbReference type="NCBIfam" id="TIGR04057">
    <property type="entry name" value="SusC_RagA_signa"/>
    <property type="match status" value="1"/>
</dbReference>
<dbReference type="InterPro" id="IPR023997">
    <property type="entry name" value="TonB-dep_OMP_SusC/RagA_CS"/>
</dbReference>
<protein>
    <submittedName>
        <fullName evidence="10">TonB-dependent receptor</fullName>
    </submittedName>
</protein>
<dbReference type="InterPro" id="IPR023996">
    <property type="entry name" value="TonB-dep_OMP_SusC/RagA"/>
</dbReference>
<accession>A0A7X2ZQ25</accession>
<dbReference type="GO" id="GO:0009279">
    <property type="term" value="C:cell outer membrane"/>
    <property type="evidence" value="ECO:0007669"/>
    <property type="project" value="UniProtKB-SubCell"/>
</dbReference>
<keyword evidence="6 7" id="KW-0998">Cell outer membrane</keyword>
<evidence type="ECO:0000256" key="6">
    <source>
        <dbReference type="ARBA" id="ARBA00023237"/>
    </source>
</evidence>
<dbReference type="AlphaFoldDB" id="A0A7X2ZQ25"/>
<keyword evidence="3 7" id="KW-1134">Transmembrane beta strand</keyword>
<evidence type="ECO:0000313" key="10">
    <source>
        <dbReference type="EMBL" id="MUH34297.1"/>
    </source>
</evidence>
<evidence type="ECO:0000256" key="7">
    <source>
        <dbReference type="PROSITE-ProRule" id="PRU01360"/>
    </source>
</evidence>
<keyword evidence="4 7" id="KW-0812">Transmembrane</keyword>
<evidence type="ECO:0000256" key="3">
    <source>
        <dbReference type="ARBA" id="ARBA00022452"/>
    </source>
</evidence>
<evidence type="ECO:0000256" key="1">
    <source>
        <dbReference type="ARBA" id="ARBA00004571"/>
    </source>
</evidence>
<proteinExistence type="inferred from homology"/>
<dbReference type="OrthoDB" id="9768177at2"/>
<keyword evidence="8" id="KW-0732">Signal</keyword>
<dbReference type="EMBL" id="RCNR01000001">
    <property type="protein sequence ID" value="MUH34297.1"/>
    <property type="molecule type" value="Genomic_DNA"/>
</dbReference>
<keyword evidence="2 7" id="KW-0813">Transport</keyword>
<name>A0A7X2ZQ25_9FLAO</name>
<keyword evidence="11" id="KW-1185">Reference proteome</keyword>
<dbReference type="Gene3D" id="2.60.40.1120">
    <property type="entry name" value="Carboxypeptidase-like, regulatory domain"/>
    <property type="match status" value="1"/>
</dbReference>
<dbReference type="InterPro" id="IPR039426">
    <property type="entry name" value="TonB-dep_rcpt-like"/>
</dbReference>
<reference evidence="10 11" key="1">
    <citation type="journal article" date="2019" name="Mar. Drugs">
        <title>Comparative Genomics and CAZyme Genome Repertoires of Marine Zobellia amurskyensis KMM 3526(T) and Zobellia laminariae KMM 3676(T).</title>
        <authorList>
            <person name="Chernysheva N."/>
            <person name="Bystritskaya E."/>
            <person name="Stenkova A."/>
            <person name="Golovkin I."/>
            <person name="Nedashkovskaya O."/>
            <person name="Isaeva M."/>
        </authorList>
    </citation>
    <scope>NUCLEOTIDE SEQUENCE [LARGE SCALE GENOMIC DNA]</scope>
    <source>
        <strain evidence="10 11">KMM 3526</strain>
    </source>
</reference>
<dbReference type="Gene3D" id="2.40.170.20">
    <property type="entry name" value="TonB-dependent receptor, beta-barrel domain"/>
    <property type="match status" value="1"/>
</dbReference>
<evidence type="ECO:0000256" key="2">
    <source>
        <dbReference type="ARBA" id="ARBA00022448"/>
    </source>
</evidence>
<dbReference type="Pfam" id="PF13715">
    <property type="entry name" value="CarbopepD_reg_2"/>
    <property type="match status" value="1"/>
</dbReference>
<comment type="subcellular location">
    <subcellularLocation>
        <location evidence="1 7">Cell outer membrane</location>
        <topology evidence="1 7">Multi-pass membrane protein</topology>
    </subcellularLocation>
</comment>
<keyword evidence="5 7" id="KW-0472">Membrane</keyword>
<dbReference type="Gene3D" id="2.170.130.10">
    <property type="entry name" value="TonB-dependent receptor, plug domain"/>
    <property type="match status" value="1"/>
</dbReference>
<evidence type="ECO:0000256" key="8">
    <source>
        <dbReference type="SAM" id="SignalP"/>
    </source>
</evidence>
<sequence>MKQKKQSTQKPFLLRLGLSFLGLLLATVQLHAQDGTVSGTVSDDTGMPLPGANVLVKGTTTGTQTDFDGNYSISASNDATLVFSYIGFSTQEIPVNGQSTITVSLAEDASKLEEVVVVGYGQQKRVNLTGSVTAVDEEALEDRNVQNAFQALQGQAAGLQISQNSGAPGNEGLNIKIRGLNSFGSSNSPLVLIDGVEGNLQDLDPSVIGSISVLKDASSAAIYGSRAANGVILVTTKTGGNNTFKIEYNGSVSTETFTKVPQMISNSADYMTLMNQALINTPGASANPYPQDVIDAYRNNQGNPAFPNTNWFDEASRTPIVQRHVVTASGAIDGTSYNISVGNWDQPGIIRSSGFKKNNFFMSVKSDIGEKLTVGGTVSGVASKTSGPQQAGTESGLFNLFRVRPTWGVYTLDGTGHYSGKAFSGTDSQFPGFDEGFTRNNPIAELEVQDGEVLNQYNFNGNLFFDVKLSDDLVWSTKGAYKFDYDYYKNQRIQYDEYNYRTGEYLRTTRDPSQLTVDNVWSKQTTLFSTLTYSKLIGDHDFKVLGGYSQEGFDRNFTRSQRTGIPNRNITDLEGVNSENQFTTGFSESWAIQSFFGRANYNYKEKYLIEANLRGDISSRFAKGNRLGIFPSVSAGWRLDKEDLFQDIEAVSELKLRGSWGQLGNQNIGIDVQDDELNSGIYPYQSTLSFDQFGYPFGSSVLAGVGLRSLVDSDITWETTTVTDFGVDFSLFNRKLYGSVDYYVKETVDILRQLQVDESSGLNPPVVNQGAMTNKGWDIVIGHNNSINDDLRYSINGNVSWFKNRLKTFGEPGIEDRNINQEGYAFEDWYMWEADGYFQDEDEIANSAVQPQPGKVGFIKLKDQNGDNVIDGDDRIHIDGRYPAFVYGLNLSVNYKSLDFRMFWEGVEGTKNYIARDPFRQDGGTDKAWLTEAWTPDNRNSRLPAVYYETAETRRSTVYNNSFWLWDTSYLRLRNVTMGYSLPADVLDKTPFNKLRFYFAAENYLTFQKDYPIDVDPEANGVDAYPFRKTLTLGVNMTF</sequence>
<evidence type="ECO:0000259" key="9">
    <source>
        <dbReference type="Pfam" id="PF07715"/>
    </source>
</evidence>
<evidence type="ECO:0000256" key="4">
    <source>
        <dbReference type="ARBA" id="ARBA00022692"/>
    </source>
</evidence>
<dbReference type="FunFam" id="2.60.40.1120:FF:000003">
    <property type="entry name" value="Outer membrane protein Omp121"/>
    <property type="match status" value="1"/>
</dbReference>
<keyword evidence="10" id="KW-0675">Receptor</keyword>
<dbReference type="PROSITE" id="PS52016">
    <property type="entry name" value="TONB_DEPENDENT_REC_3"/>
    <property type="match status" value="1"/>
</dbReference>
<dbReference type="Proteomes" id="UP000540519">
    <property type="component" value="Unassembled WGS sequence"/>
</dbReference>
<comment type="caution">
    <text evidence="10">The sequence shown here is derived from an EMBL/GenBank/DDBJ whole genome shotgun (WGS) entry which is preliminary data.</text>
</comment>
<evidence type="ECO:0000313" key="11">
    <source>
        <dbReference type="Proteomes" id="UP000540519"/>
    </source>
</evidence>
<feature type="signal peptide" evidence="8">
    <location>
        <begin position="1"/>
        <end position="32"/>
    </location>
</feature>
<organism evidence="10 11">
    <name type="scientific">Zobellia amurskyensis</name>
    <dbReference type="NCBI Taxonomy" id="248905"/>
    <lineage>
        <taxon>Bacteria</taxon>
        <taxon>Pseudomonadati</taxon>
        <taxon>Bacteroidota</taxon>
        <taxon>Flavobacteriia</taxon>
        <taxon>Flavobacteriales</taxon>
        <taxon>Flavobacteriaceae</taxon>
        <taxon>Zobellia</taxon>
    </lineage>
</organism>
<dbReference type="FunFam" id="2.170.130.10:FF:000003">
    <property type="entry name" value="SusC/RagA family TonB-linked outer membrane protein"/>
    <property type="match status" value="1"/>
</dbReference>
<dbReference type="SUPFAM" id="SSF56935">
    <property type="entry name" value="Porins"/>
    <property type="match status" value="1"/>
</dbReference>